<organism evidence="1 2">
    <name type="scientific">Gemmatirosa kalamazoonensis</name>
    <dbReference type="NCBI Taxonomy" id="861299"/>
    <lineage>
        <taxon>Bacteria</taxon>
        <taxon>Pseudomonadati</taxon>
        <taxon>Gemmatimonadota</taxon>
        <taxon>Gemmatimonadia</taxon>
        <taxon>Gemmatimonadales</taxon>
        <taxon>Gemmatimonadaceae</taxon>
        <taxon>Gemmatirosa</taxon>
    </lineage>
</organism>
<name>W0RTR9_9BACT</name>
<accession>W0RTR9</accession>
<dbReference type="HOGENOM" id="CLU_677493_0_0_0"/>
<evidence type="ECO:0008006" key="3">
    <source>
        <dbReference type="Google" id="ProtNLM"/>
    </source>
</evidence>
<reference evidence="1 2" key="1">
    <citation type="journal article" date="2014" name="Genome Announc.">
        <title>Genome Sequence and Methylome of Soil Bacterium Gemmatirosa kalamazoonensis KBS708T, a Member of the Rarely Cultivated Gemmatimonadetes Phylum.</title>
        <authorList>
            <person name="Debruyn J.M."/>
            <person name="Radosevich M."/>
            <person name="Wommack K.E."/>
            <person name="Polson S.W."/>
            <person name="Hauser L.J."/>
            <person name="Fawaz M.N."/>
            <person name="Korlach J."/>
            <person name="Tsai Y.C."/>
        </authorList>
    </citation>
    <scope>NUCLEOTIDE SEQUENCE [LARGE SCALE GENOMIC DNA]</scope>
    <source>
        <strain evidence="1 2">KBS708</strain>
        <plasmid evidence="2">Plasmid 2</plasmid>
    </source>
</reference>
<keyword evidence="1" id="KW-0614">Plasmid</keyword>
<dbReference type="Pfam" id="PF13424">
    <property type="entry name" value="TPR_12"/>
    <property type="match status" value="1"/>
</dbReference>
<dbReference type="SMART" id="SM00028">
    <property type="entry name" value="TPR"/>
    <property type="match status" value="3"/>
</dbReference>
<dbReference type="Proteomes" id="UP000019151">
    <property type="component" value="Plasmid 2"/>
</dbReference>
<evidence type="ECO:0000313" key="1">
    <source>
        <dbReference type="EMBL" id="AHG93857.1"/>
    </source>
</evidence>
<proteinExistence type="predicted"/>
<dbReference type="SUPFAM" id="SSF48452">
    <property type="entry name" value="TPR-like"/>
    <property type="match status" value="1"/>
</dbReference>
<dbReference type="InParanoid" id="W0RTR9"/>
<keyword evidence="2" id="KW-1185">Reference proteome</keyword>
<dbReference type="AlphaFoldDB" id="W0RTR9"/>
<dbReference type="KEGG" id="gba:J421_6322"/>
<dbReference type="InterPro" id="IPR011990">
    <property type="entry name" value="TPR-like_helical_dom_sf"/>
</dbReference>
<dbReference type="EMBL" id="CP007130">
    <property type="protein sequence ID" value="AHG93857.1"/>
    <property type="molecule type" value="Genomic_DNA"/>
</dbReference>
<dbReference type="RefSeq" id="WP_025415147.1">
    <property type="nucleotide sequence ID" value="NZ_CP007130.1"/>
</dbReference>
<geneLocation type="plasmid" evidence="1 2">
    <name>2</name>
</geneLocation>
<evidence type="ECO:0000313" key="2">
    <source>
        <dbReference type="Proteomes" id="UP000019151"/>
    </source>
</evidence>
<gene>
    <name evidence="1" type="ORF">J421_6322</name>
</gene>
<dbReference type="Gene3D" id="1.25.40.10">
    <property type="entry name" value="Tetratricopeptide repeat domain"/>
    <property type="match status" value="1"/>
</dbReference>
<dbReference type="InterPro" id="IPR019734">
    <property type="entry name" value="TPR_rpt"/>
</dbReference>
<dbReference type="eggNOG" id="COG0457">
    <property type="taxonomic scope" value="Bacteria"/>
</dbReference>
<protein>
    <recommendedName>
        <fullName evidence="3">Tetratricopeptide repeat-containing protein</fullName>
    </recommendedName>
</protein>
<sequence length="451" mass="46945">MTRLAHEPDLLAPVAPFDAYREDVARLGGRSPIGAADDAWLIAAHALARAASLGHADRPALLAAGGDAVQAVVAATRGRHAADDDAATRALDAAAAAGDALHALGRLLGGASDGDRESAVAALQRLVAEQEMAGAFRLALTNLAALRLAAAPILGARCEGLLLAQQGRAARQLGALEAARESYRAALDVARPAHATDVRARALLGMGVVANMRGNYPEARRCFRRAVVAARRAGSVEMRRAAHQGLFIAAVTAGDIETALPHGWAALRQTSPDAPDQRAEALVNLAEAGHLAGEHRAALSACLGALELSDLARIRLPAIGAAARAAAALGERRLVEHLARDLERTIGRSGQPFENAQALAAFAEALLAIGDPRAAEYAARSSDLAAAGAFHEVRLRAERVTDAVSLGAQRPTRDAARARRVAAPQSPRVQAVLRTLEALPAARRYAERLAR</sequence>